<evidence type="ECO:0000313" key="2">
    <source>
        <dbReference type="Proteomes" id="UP001062846"/>
    </source>
</evidence>
<protein>
    <submittedName>
        <fullName evidence="1">Uncharacterized protein</fullName>
    </submittedName>
</protein>
<sequence>MALAMSDELEELAFVNCNLEPGLLTTLGQKFQNLRKLELSYNDMLVDEEFISMLASCNSLNLRELRVRGCEGLTDASVVSMFKSCKQLETVDIMDCPGIGAEAVELFVLNCLQLGMFYVEESKVSDVSRSWSSKKFIVVAAF</sequence>
<organism evidence="1 2">
    <name type="scientific">Rhododendron molle</name>
    <name type="common">Chinese azalea</name>
    <name type="synonym">Azalea mollis</name>
    <dbReference type="NCBI Taxonomy" id="49168"/>
    <lineage>
        <taxon>Eukaryota</taxon>
        <taxon>Viridiplantae</taxon>
        <taxon>Streptophyta</taxon>
        <taxon>Embryophyta</taxon>
        <taxon>Tracheophyta</taxon>
        <taxon>Spermatophyta</taxon>
        <taxon>Magnoliopsida</taxon>
        <taxon>eudicotyledons</taxon>
        <taxon>Gunneridae</taxon>
        <taxon>Pentapetalae</taxon>
        <taxon>asterids</taxon>
        <taxon>Ericales</taxon>
        <taxon>Ericaceae</taxon>
        <taxon>Ericoideae</taxon>
        <taxon>Rhodoreae</taxon>
        <taxon>Rhododendron</taxon>
    </lineage>
</organism>
<name>A0ACC0MK50_RHOML</name>
<keyword evidence="2" id="KW-1185">Reference proteome</keyword>
<dbReference type="Proteomes" id="UP001062846">
    <property type="component" value="Chromosome 8"/>
</dbReference>
<dbReference type="EMBL" id="CM046395">
    <property type="protein sequence ID" value="KAI8541421.1"/>
    <property type="molecule type" value="Genomic_DNA"/>
</dbReference>
<gene>
    <name evidence="1" type="ORF">RHMOL_Rhmol08G0059500</name>
</gene>
<proteinExistence type="predicted"/>
<accession>A0ACC0MK50</accession>
<comment type="caution">
    <text evidence="1">The sequence shown here is derived from an EMBL/GenBank/DDBJ whole genome shotgun (WGS) entry which is preliminary data.</text>
</comment>
<evidence type="ECO:0000313" key="1">
    <source>
        <dbReference type="EMBL" id="KAI8541421.1"/>
    </source>
</evidence>
<reference evidence="1" key="1">
    <citation type="submission" date="2022-02" db="EMBL/GenBank/DDBJ databases">
        <title>Plant Genome Project.</title>
        <authorList>
            <person name="Zhang R.-G."/>
        </authorList>
    </citation>
    <scope>NUCLEOTIDE SEQUENCE</scope>
    <source>
        <strain evidence="1">AT1</strain>
    </source>
</reference>